<evidence type="ECO:0000256" key="1">
    <source>
        <dbReference type="SAM" id="Phobius"/>
    </source>
</evidence>
<keyword evidence="1" id="KW-1133">Transmembrane helix</keyword>
<name>A0A1M4VFI1_9FIRM</name>
<dbReference type="Proteomes" id="UP000184251">
    <property type="component" value="Unassembled WGS sequence"/>
</dbReference>
<feature type="transmembrane region" description="Helical" evidence="1">
    <location>
        <begin position="64"/>
        <end position="84"/>
    </location>
</feature>
<feature type="transmembrane region" description="Helical" evidence="1">
    <location>
        <begin position="9"/>
        <end position="32"/>
    </location>
</feature>
<sequence length="86" mass="9722">MKISSGKWTFFFIVVFSLVAGTFIGELLTPYLPVFGKGFDIRLFNHASSAWLVDLNFLKINLGLVVKLNLGSIVFLILSFVIFYKK</sequence>
<dbReference type="EMBL" id="FQTU01000005">
    <property type="protein sequence ID" value="SHE67784.1"/>
    <property type="molecule type" value="Genomic_DNA"/>
</dbReference>
<organism evidence="2 3">
    <name type="scientific">Alkalibacter saccharofermentans DSM 14828</name>
    <dbReference type="NCBI Taxonomy" id="1120975"/>
    <lineage>
        <taxon>Bacteria</taxon>
        <taxon>Bacillati</taxon>
        <taxon>Bacillota</taxon>
        <taxon>Clostridia</taxon>
        <taxon>Eubacteriales</taxon>
        <taxon>Eubacteriaceae</taxon>
        <taxon>Alkalibacter</taxon>
    </lineage>
</organism>
<keyword evidence="3" id="KW-1185">Reference proteome</keyword>
<dbReference type="STRING" id="1120975.SAMN02746064_00978"/>
<keyword evidence="1" id="KW-0472">Membrane</keyword>
<reference evidence="2 3" key="1">
    <citation type="submission" date="2016-11" db="EMBL/GenBank/DDBJ databases">
        <authorList>
            <person name="Jaros S."/>
            <person name="Januszkiewicz K."/>
            <person name="Wedrychowicz H."/>
        </authorList>
    </citation>
    <scope>NUCLEOTIDE SEQUENCE [LARGE SCALE GENOMIC DNA]</scope>
    <source>
        <strain evidence="2 3">DSM 14828</strain>
    </source>
</reference>
<evidence type="ECO:0000313" key="2">
    <source>
        <dbReference type="EMBL" id="SHE67784.1"/>
    </source>
</evidence>
<dbReference type="RefSeq" id="WP_073269966.1">
    <property type="nucleotide sequence ID" value="NZ_FQTU01000005.1"/>
</dbReference>
<evidence type="ECO:0008006" key="4">
    <source>
        <dbReference type="Google" id="ProtNLM"/>
    </source>
</evidence>
<accession>A0A1M4VFI1</accession>
<protein>
    <recommendedName>
        <fullName evidence="4">DUF4321 domain-containing protein</fullName>
    </recommendedName>
</protein>
<gene>
    <name evidence="2" type="ORF">SAMN02746064_00978</name>
</gene>
<keyword evidence="1" id="KW-0812">Transmembrane</keyword>
<evidence type="ECO:0000313" key="3">
    <source>
        <dbReference type="Proteomes" id="UP000184251"/>
    </source>
</evidence>
<dbReference type="AlphaFoldDB" id="A0A1M4VFI1"/>
<proteinExistence type="predicted"/>